<dbReference type="EMBL" id="JBHLZU010000006">
    <property type="protein sequence ID" value="MFB9903769.1"/>
    <property type="molecule type" value="Genomic_DNA"/>
</dbReference>
<dbReference type="InterPro" id="IPR039448">
    <property type="entry name" value="Beta_helix"/>
</dbReference>
<dbReference type="InterPro" id="IPR012334">
    <property type="entry name" value="Pectin_lyas_fold"/>
</dbReference>
<gene>
    <name evidence="2" type="ORF">ACFFQA_07450</name>
</gene>
<comment type="caution">
    <text evidence="2">The sequence shown here is derived from an EMBL/GenBank/DDBJ whole genome shotgun (WGS) entry which is preliminary data.</text>
</comment>
<organism evidence="2 3">
    <name type="scientific">Allokutzneria oryzae</name>
    <dbReference type="NCBI Taxonomy" id="1378989"/>
    <lineage>
        <taxon>Bacteria</taxon>
        <taxon>Bacillati</taxon>
        <taxon>Actinomycetota</taxon>
        <taxon>Actinomycetes</taxon>
        <taxon>Pseudonocardiales</taxon>
        <taxon>Pseudonocardiaceae</taxon>
        <taxon>Allokutzneria</taxon>
    </lineage>
</organism>
<evidence type="ECO:0000313" key="2">
    <source>
        <dbReference type="EMBL" id="MFB9903769.1"/>
    </source>
</evidence>
<dbReference type="Proteomes" id="UP001589693">
    <property type="component" value="Unassembled WGS sequence"/>
</dbReference>
<keyword evidence="3" id="KW-1185">Reference proteome</keyword>
<dbReference type="SUPFAM" id="SSF51126">
    <property type="entry name" value="Pectin lyase-like"/>
    <property type="match status" value="1"/>
</dbReference>
<dbReference type="SMART" id="SM00710">
    <property type="entry name" value="PbH1"/>
    <property type="match status" value="3"/>
</dbReference>
<dbReference type="InterPro" id="IPR011050">
    <property type="entry name" value="Pectin_lyase_fold/virulence"/>
</dbReference>
<dbReference type="Pfam" id="PF13229">
    <property type="entry name" value="Beta_helix"/>
    <property type="match status" value="1"/>
</dbReference>
<dbReference type="InterPro" id="IPR006626">
    <property type="entry name" value="PbH1"/>
</dbReference>
<name>A0ABV5ZUP2_9PSEU</name>
<feature type="domain" description="Right handed beta helix" evidence="1">
    <location>
        <begin position="25"/>
        <end position="124"/>
    </location>
</feature>
<reference evidence="2 3" key="1">
    <citation type="submission" date="2024-09" db="EMBL/GenBank/DDBJ databases">
        <authorList>
            <person name="Sun Q."/>
            <person name="Mori K."/>
        </authorList>
    </citation>
    <scope>NUCLEOTIDE SEQUENCE [LARGE SCALE GENOMIC DNA]</scope>
    <source>
        <strain evidence="2 3">TBRC 7907</strain>
    </source>
</reference>
<proteinExistence type="predicted"/>
<sequence>MGRQGGWHDNTCDKSGSQLGFGQFTGSRSANAGVTHSKVLMEGNTVRNVRWDGIGTFNAQDVRIVGNTVEDCESGIYVRSYNLNKAIEITGNKVSGSRTRPGIAIGAVEPVSDAVVSRNTVTPCSFDYNGDVTIRAGHAPQRCG</sequence>
<evidence type="ECO:0000313" key="3">
    <source>
        <dbReference type="Proteomes" id="UP001589693"/>
    </source>
</evidence>
<dbReference type="RefSeq" id="WP_377850926.1">
    <property type="nucleotide sequence ID" value="NZ_JBHLZU010000006.1"/>
</dbReference>
<evidence type="ECO:0000259" key="1">
    <source>
        <dbReference type="Pfam" id="PF13229"/>
    </source>
</evidence>
<protein>
    <submittedName>
        <fullName evidence="2">Right-handed parallel beta-helix repeat-containing protein</fullName>
    </submittedName>
</protein>
<accession>A0ABV5ZUP2</accession>
<dbReference type="Gene3D" id="2.160.20.10">
    <property type="entry name" value="Single-stranded right-handed beta-helix, Pectin lyase-like"/>
    <property type="match status" value="1"/>
</dbReference>